<dbReference type="SUPFAM" id="SSF140415">
    <property type="entry name" value="YppE-like"/>
    <property type="match status" value="1"/>
</dbReference>
<reference evidence="1 2" key="1">
    <citation type="submission" date="2017-10" db="EMBL/GenBank/DDBJ databases">
        <title>Bacillus sp. nov., a halophilic bacterium isolated from a Yangshapao Lake.</title>
        <authorList>
            <person name="Wang H."/>
        </authorList>
    </citation>
    <scope>NUCLEOTIDE SEQUENCE [LARGE SCALE GENOMIC DNA]</scope>
    <source>
        <strain evidence="1 2">YSP-3</strain>
    </source>
</reference>
<dbReference type="RefSeq" id="WP_110518250.1">
    <property type="nucleotide sequence ID" value="NZ_PDOF01000001.1"/>
</dbReference>
<dbReference type="Gene3D" id="1.20.120.440">
    <property type="entry name" value="YppE-like"/>
    <property type="match status" value="1"/>
</dbReference>
<proteinExistence type="predicted"/>
<protein>
    <recommendedName>
        <fullName evidence="3">DUF1798 family protein</fullName>
    </recommendedName>
</protein>
<dbReference type="InterPro" id="IPR014913">
    <property type="entry name" value="YppE-like"/>
</dbReference>
<name>A0A2W0HB31_9BACI</name>
<dbReference type="Pfam" id="PF08807">
    <property type="entry name" value="DUF1798"/>
    <property type="match status" value="1"/>
</dbReference>
<organism evidence="1 2">
    <name type="scientific">Alteribacter lacisalsi</name>
    <dbReference type="NCBI Taxonomy" id="2045244"/>
    <lineage>
        <taxon>Bacteria</taxon>
        <taxon>Bacillati</taxon>
        <taxon>Bacillota</taxon>
        <taxon>Bacilli</taxon>
        <taxon>Bacillales</taxon>
        <taxon>Bacillaceae</taxon>
        <taxon>Alteribacter</taxon>
    </lineage>
</organism>
<keyword evidence="2" id="KW-1185">Reference proteome</keyword>
<evidence type="ECO:0000313" key="1">
    <source>
        <dbReference type="EMBL" id="PYZ98377.1"/>
    </source>
</evidence>
<evidence type="ECO:0000313" key="2">
    <source>
        <dbReference type="Proteomes" id="UP000248066"/>
    </source>
</evidence>
<dbReference type="OrthoDB" id="2361079at2"/>
<dbReference type="AlphaFoldDB" id="A0A2W0HB31"/>
<accession>A0A2W0HB31</accession>
<dbReference type="InterPro" id="IPR023351">
    <property type="entry name" value="YppE-like_sf"/>
</dbReference>
<evidence type="ECO:0008006" key="3">
    <source>
        <dbReference type="Google" id="ProtNLM"/>
    </source>
</evidence>
<sequence>MNDQKRFLELTGTLLDLNKECFNYFERYAKEKETADFAQYVKPFADRVKAASDEWLPLAAGFVSAHKPRYIHDKQINAVHENANISAVTCFQADTKKKRFIEMNKSIHYTLEALSDAVKENE</sequence>
<dbReference type="EMBL" id="PDOF01000001">
    <property type="protein sequence ID" value="PYZ98377.1"/>
    <property type="molecule type" value="Genomic_DNA"/>
</dbReference>
<gene>
    <name evidence="1" type="ORF">CR205_07225</name>
</gene>
<comment type="caution">
    <text evidence="1">The sequence shown here is derived from an EMBL/GenBank/DDBJ whole genome shotgun (WGS) entry which is preliminary data.</text>
</comment>
<dbReference type="Proteomes" id="UP000248066">
    <property type="component" value="Unassembled WGS sequence"/>
</dbReference>